<gene>
    <name evidence="3" type="ORF">ACFQET_02555</name>
</gene>
<dbReference type="InterPro" id="IPR051599">
    <property type="entry name" value="Cell_Envelope_Assoc"/>
</dbReference>
<protein>
    <submittedName>
        <fullName evidence="3">YdcF family protein</fullName>
    </submittedName>
</protein>
<name>A0ABW1TKR6_9LACO</name>
<sequence length="328" mass="36088">MFLSSTIILLCIAALANFWQPRGLASLVTTGLCGAGITLLATISHHPWAHLIGAIGWTAMGLIALIGVGILALILIAPHRVVRKHERLTVGVLLIVWAAVILNIGWVISLLTDRFDFEIWEWLTFVPVFTLYIGLIFGASLLGVMRACIMHSRQADTIVILGAGLLRGHHIGRVLGNRLRAGLRLANQQKTPPVIIVTGGQGPDETMSEAAAMAGFLKRQGYDDQRIILEDRATNTRTNLINSQRLWQRLPHGGGRVVVVTSNYHLFRAEYLANRLGLVVGGYPAPTRPTYLPLGWSREFLAILMLHPRLHRGVLLALITVNLLWMLS</sequence>
<dbReference type="PANTHER" id="PTHR30336:SF4">
    <property type="entry name" value="ENVELOPE BIOGENESIS FACTOR ELYC"/>
    <property type="match status" value="1"/>
</dbReference>
<dbReference type="Pfam" id="PF02698">
    <property type="entry name" value="DUF218"/>
    <property type="match status" value="1"/>
</dbReference>
<accession>A0ABW1TKR6</accession>
<evidence type="ECO:0000313" key="3">
    <source>
        <dbReference type="EMBL" id="MFC6274391.1"/>
    </source>
</evidence>
<dbReference type="RefSeq" id="WP_125639274.1">
    <property type="nucleotide sequence ID" value="NZ_JBHSSJ010000002.1"/>
</dbReference>
<feature type="transmembrane region" description="Helical" evidence="1">
    <location>
        <begin position="88"/>
        <end position="110"/>
    </location>
</feature>
<evidence type="ECO:0000256" key="1">
    <source>
        <dbReference type="SAM" id="Phobius"/>
    </source>
</evidence>
<feature type="transmembrane region" description="Helical" evidence="1">
    <location>
        <begin position="49"/>
        <end position="76"/>
    </location>
</feature>
<dbReference type="Proteomes" id="UP001596191">
    <property type="component" value="Unassembled WGS sequence"/>
</dbReference>
<keyword evidence="1" id="KW-1133">Transmembrane helix</keyword>
<feature type="transmembrane region" description="Helical" evidence="1">
    <location>
        <begin position="122"/>
        <end position="144"/>
    </location>
</feature>
<dbReference type="Gene3D" id="3.40.50.620">
    <property type="entry name" value="HUPs"/>
    <property type="match status" value="1"/>
</dbReference>
<keyword evidence="4" id="KW-1185">Reference proteome</keyword>
<evidence type="ECO:0000259" key="2">
    <source>
        <dbReference type="Pfam" id="PF02698"/>
    </source>
</evidence>
<comment type="caution">
    <text evidence="3">The sequence shown here is derived from an EMBL/GenBank/DDBJ whole genome shotgun (WGS) entry which is preliminary data.</text>
</comment>
<proteinExistence type="predicted"/>
<dbReference type="EMBL" id="JBHSSJ010000002">
    <property type="protein sequence ID" value="MFC6274391.1"/>
    <property type="molecule type" value="Genomic_DNA"/>
</dbReference>
<dbReference type="PANTHER" id="PTHR30336">
    <property type="entry name" value="INNER MEMBRANE PROTEIN, PROBABLE PERMEASE"/>
    <property type="match status" value="1"/>
</dbReference>
<dbReference type="CDD" id="cd06259">
    <property type="entry name" value="YdcF-like"/>
    <property type="match status" value="1"/>
</dbReference>
<dbReference type="InterPro" id="IPR014729">
    <property type="entry name" value="Rossmann-like_a/b/a_fold"/>
</dbReference>
<organism evidence="3 4">
    <name type="scientific">Levilactobacillus tangyuanensis</name>
    <dbReference type="NCBI Taxonomy" id="2486021"/>
    <lineage>
        <taxon>Bacteria</taxon>
        <taxon>Bacillati</taxon>
        <taxon>Bacillota</taxon>
        <taxon>Bacilli</taxon>
        <taxon>Lactobacillales</taxon>
        <taxon>Lactobacillaceae</taxon>
        <taxon>Levilactobacillus</taxon>
    </lineage>
</organism>
<keyword evidence="1" id="KW-0472">Membrane</keyword>
<evidence type="ECO:0000313" key="4">
    <source>
        <dbReference type="Proteomes" id="UP001596191"/>
    </source>
</evidence>
<dbReference type="InterPro" id="IPR003848">
    <property type="entry name" value="DUF218"/>
</dbReference>
<keyword evidence="1" id="KW-0812">Transmembrane</keyword>
<feature type="transmembrane region" description="Helical" evidence="1">
    <location>
        <begin position="310"/>
        <end position="327"/>
    </location>
</feature>
<reference evidence="4" key="1">
    <citation type="journal article" date="2019" name="Int. J. Syst. Evol. Microbiol.">
        <title>The Global Catalogue of Microorganisms (GCM) 10K type strain sequencing project: providing services to taxonomists for standard genome sequencing and annotation.</title>
        <authorList>
            <consortium name="The Broad Institute Genomics Platform"/>
            <consortium name="The Broad Institute Genome Sequencing Center for Infectious Disease"/>
            <person name="Wu L."/>
            <person name="Ma J."/>
        </authorList>
    </citation>
    <scope>NUCLEOTIDE SEQUENCE [LARGE SCALE GENOMIC DNA]</scope>
    <source>
        <strain evidence="4">CCM 8907</strain>
    </source>
</reference>
<feature type="domain" description="DUF218" evidence="2">
    <location>
        <begin position="156"/>
        <end position="293"/>
    </location>
</feature>